<dbReference type="Proteomes" id="UP000054928">
    <property type="component" value="Unassembled WGS sequence"/>
</dbReference>
<sequence length="83" mass="9858">MQPSNCHKLALMWLFGKSAAFFLGGDDRRIKPTRRIDPRGGSPNFYRSHIDPQFFSWHQSFAYAKLAMINLKWCDDRLRRDRI</sequence>
<feature type="signal peptide" evidence="1">
    <location>
        <begin position="1"/>
        <end position="20"/>
    </location>
</feature>
<organism evidence="2 3">
    <name type="scientific">Plasmopara halstedii</name>
    <name type="common">Downy mildew of sunflower</name>
    <dbReference type="NCBI Taxonomy" id="4781"/>
    <lineage>
        <taxon>Eukaryota</taxon>
        <taxon>Sar</taxon>
        <taxon>Stramenopiles</taxon>
        <taxon>Oomycota</taxon>
        <taxon>Peronosporomycetes</taxon>
        <taxon>Peronosporales</taxon>
        <taxon>Peronosporaceae</taxon>
        <taxon>Plasmopara</taxon>
    </lineage>
</organism>
<name>A0A0P1A653_PLAHL</name>
<keyword evidence="3" id="KW-1185">Reference proteome</keyword>
<dbReference type="AlphaFoldDB" id="A0A0P1A653"/>
<dbReference type="EMBL" id="CCYD01000109">
    <property type="protein sequence ID" value="CEG35890.1"/>
    <property type="molecule type" value="Genomic_DNA"/>
</dbReference>
<evidence type="ECO:0000256" key="1">
    <source>
        <dbReference type="SAM" id="SignalP"/>
    </source>
</evidence>
<dbReference type="RefSeq" id="XP_036262982.1">
    <property type="nucleotide sequence ID" value="XM_036407564.1"/>
</dbReference>
<evidence type="ECO:0000313" key="3">
    <source>
        <dbReference type="Proteomes" id="UP000054928"/>
    </source>
</evidence>
<evidence type="ECO:0008006" key="4">
    <source>
        <dbReference type="Google" id="ProtNLM"/>
    </source>
</evidence>
<dbReference type="GeneID" id="59052773"/>
<proteinExistence type="predicted"/>
<reference evidence="3" key="1">
    <citation type="submission" date="2014-09" db="EMBL/GenBank/DDBJ databases">
        <authorList>
            <person name="Sharma Rahul"/>
            <person name="Thines Marco"/>
        </authorList>
    </citation>
    <scope>NUCLEOTIDE SEQUENCE [LARGE SCALE GENOMIC DNA]</scope>
</reference>
<protein>
    <recommendedName>
        <fullName evidence="4">RxLR-like protein</fullName>
    </recommendedName>
</protein>
<evidence type="ECO:0000313" key="2">
    <source>
        <dbReference type="EMBL" id="CEG35890.1"/>
    </source>
</evidence>
<keyword evidence="1" id="KW-0732">Signal</keyword>
<feature type="chain" id="PRO_5006058414" description="RxLR-like protein" evidence="1">
    <location>
        <begin position="21"/>
        <end position="83"/>
    </location>
</feature>
<accession>A0A0P1A653</accession>